<dbReference type="EMBL" id="AP025523">
    <property type="protein sequence ID" value="BDE06284.1"/>
    <property type="molecule type" value="Genomic_DNA"/>
</dbReference>
<organism evidence="2 3">
    <name type="scientific">Vulcanimicrobium alpinum</name>
    <dbReference type="NCBI Taxonomy" id="3016050"/>
    <lineage>
        <taxon>Bacteria</taxon>
        <taxon>Bacillati</taxon>
        <taxon>Vulcanimicrobiota</taxon>
        <taxon>Vulcanimicrobiia</taxon>
        <taxon>Vulcanimicrobiales</taxon>
        <taxon>Vulcanimicrobiaceae</taxon>
        <taxon>Vulcanimicrobium</taxon>
    </lineage>
</organism>
<dbReference type="Gene3D" id="3.90.550.10">
    <property type="entry name" value="Spore Coat Polysaccharide Biosynthesis Protein SpsA, Chain A"/>
    <property type="match status" value="1"/>
</dbReference>
<name>A0AAN2C9G8_UNVUL</name>
<reference evidence="2 3" key="1">
    <citation type="journal article" date="2022" name="ISME Commun">
        <title>Vulcanimicrobium alpinus gen. nov. sp. nov., the first cultivated representative of the candidate phylum 'Eremiobacterota', is a metabolically versatile aerobic anoxygenic phototroph.</title>
        <authorList>
            <person name="Yabe S."/>
            <person name="Muto K."/>
            <person name="Abe K."/>
            <person name="Yokota A."/>
            <person name="Staudigel H."/>
            <person name="Tebo B.M."/>
        </authorList>
    </citation>
    <scope>NUCLEOTIDE SEQUENCE [LARGE SCALE GENOMIC DNA]</scope>
    <source>
        <strain evidence="2 3">WC8-2</strain>
    </source>
</reference>
<dbReference type="CDD" id="cd00761">
    <property type="entry name" value="Glyco_tranf_GTA_type"/>
    <property type="match status" value="1"/>
</dbReference>
<dbReference type="AlphaFoldDB" id="A0AAN2C9G8"/>
<dbReference type="PANTHER" id="PTHR43685:SF2">
    <property type="entry name" value="GLYCOSYLTRANSFERASE 2-LIKE DOMAIN-CONTAINING PROTEIN"/>
    <property type="match status" value="1"/>
</dbReference>
<dbReference type="PANTHER" id="PTHR43685">
    <property type="entry name" value="GLYCOSYLTRANSFERASE"/>
    <property type="match status" value="1"/>
</dbReference>
<dbReference type="Pfam" id="PF00535">
    <property type="entry name" value="Glycos_transf_2"/>
    <property type="match status" value="1"/>
</dbReference>
<evidence type="ECO:0000313" key="2">
    <source>
        <dbReference type="EMBL" id="BDE06284.1"/>
    </source>
</evidence>
<sequence length="274" mass="31373">MQTQTLPAVSVIVPTKNRPMEIARMLGSLRAQKTQPLEVIVVDQSTPRYELEPFGGLVHLHEPGLSGLTAARNRGVAKANGDVLLFFDDDVLLESDCVAEIAELFARRPDVIGAQCAIHNPWDDDPLSLWDVSTWIFDHGFFSSRPARRGGDQVPRLIDGLASAYRRTIFAHERFDERLTGYCFAEDWDFTKRAARYGRLVIAEGARVEHVASPVNRANKKRYLELRRENILYLYDKLEAGRDVRNRLWRAWWVFGERLRAIRLAQQTRSLQSK</sequence>
<accession>A0AAN2C9G8</accession>
<feature type="domain" description="Glycosyltransferase 2-like" evidence="1">
    <location>
        <begin position="10"/>
        <end position="121"/>
    </location>
</feature>
<dbReference type="InterPro" id="IPR001173">
    <property type="entry name" value="Glyco_trans_2-like"/>
</dbReference>
<gene>
    <name evidence="2" type="ORF">WPS_15600</name>
</gene>
<dbReference type="RefSeq" id="WP_317997255.1">
    <property type="nucleotide sequence ID" value="NZ_AP025523.1"/>
</dbReference>
<dbReference type="Proteomes" id="UP001317532">
    <property type="component" value="Chromosome"/>
</dbReference>
<keyword evidence="3" id="KW-1185">Reference proteome</keyword>
<dbReference type="SUPFAM" id="SSF53448">
    <property type="entry name" value="Nucleotide-diphospho-sugar transferases"/>
    <property type="match status" value="1"/>
</dbReference>
<protein>
    <recommendedName>
        <fullName evidence="1">Glycosyltransferase 2-like domain-containing protein</fullName>
    </recommendedName>
</protein>
<dbReference type="KEGG" id="vab:WPS_15600"/>
<dbReference type="InterPro" id="IPR029044">
    <property type="entry name" value="Nucleotide-diphossugar_trans"/>
</dbReference>
<dbReference type="InterPro" id="IPR050834">
    <property type="entry name" value="Glycosyltransf_2"/>
</dbReference>
<dbReference type="GO" id="GO:0044010">
    <property type="term" value="P:single-species biofilm formation"/>
    <property type="evidence" value="ECO:0007669"/>
    <property type="project" value="TreeGrafter"/>
</dbReference>
<evidence type="ECO:0000313" key="3">
    <source>
        <dbReference type="Proteomes" id="UP001317532"/>
    </source>
</evidence>
<proteinExistence type="predicted"/>
<evidence type="ECO:0000259" key="1">
    <source>
        <dbReference type="Pfam" id="PF00535"/>
    </source>
</evidence>